<evidence type="ECO:0000256" key="7">
    <source>
        <dbReference type="ARBA" id="ARBA00016549"/>
    </source>
</evidence>
<evidence type="ECO:0000256" key="10">
    <source>
        <dbReference type="ARBA" id="ARBA00032305"/>
    </source>
</evidence>
<proteinExistence type="inferred from homology"/>
<comment type="similarity">
    <text evidence="3">Belongs to the class II aldolase/RraA-like family.</text>
</comment>
<comment type="catalytic activity">
    <reaction evidence="1">
        <text>4-hydroxy-4-methyl-2-oxoglutarate = 2 pyruvate</text>
        <dbReference type="Rhea" id="RHEA:22748"/>
        <dbReference type="ChEBI" id="CHEBI:15361"/>
        <dbReference type="ChEBI" id="CHEBI:58276"/>
        <dbReference type="EC" id="4.1.3.17"/>
    </reaction>
</comment>
<evidence type="ECO:0000256" key="12">
    <source>
        <dbReference type="PIRSR" id="PIRSR605493-1"/>
    </source>
</evidence>
<name>A0A4R2B9D3_9BACI</name>
<dbReference type="Proteomes" id="UP000295689">
    <property type="component" value="Unassembled WGS sequence"/>
</dbReference>
<accession>A0A4R2B9D3</accession>
<keyword evidence="12" id="KW-0479">Metal-binding</keyword>
<dbReference type="RefSeq" id="WP_132009504.1">
    <property type="nucleotide sequence ID" value="NZ_JABUHM010000011.1"/>
</dbReference>
<evidence type="ECO:0000313" key="13">
    <source>
        <dbReference type="EMBL" id="TCN22652.1"/>
    </source>
</evidence>
<dbReference type="EC" id="4.1.3.17" evidence="5"/>
<evidence type="ECO:0000256" key="1">
    <source>
        <dbReference type="ARBA" id="ARBA00001342"/>
    </source>
</evidence>
<dbReference type="Pfam" id="PF03737">
    <property type="entry name" value="RraA-like"/>
    <property type="match status" value="1"/>
</dbReference>
<evidence type="ECO:0000313" key="14">
    <source>
        <dbReference type="Proteomes" id="UP000295689"/>
    </source>
</evidence>
<dbReference type="EMBL" id="SLVV01000010">
    <property type="protein sequence ID" value="TCN22652.1"/>
    <property type="molecule type" value="Genomic_DNA"/>
</dbReference>
<dbReference type="GO" id="GO:0046872">
    <property type="term" value="F:metal ion binding"/>
    <property type="evidence" value="ECO:0007669"/>
    <property type="project" value="UniProtKB-KW"/>
</dbReference>
<comment type="caution">
    <text evidence="13">The sequence shown here is derived from an EMBL/GenBank/DDBJ whole genome shotgun (WGS) entry which is preliminary data.</text>
</comment>
<dbReference type="GO" id="GO:0008948">
    <property type="term" value="F:oxaloacetate decarboxylase activity"/>
    <property type="evidence" value="ECO:0007669"/>
    <property type="project" value="UniProtKB-EC"/>
</dbReference>
<dbReference type="InterPro" id="IPR005493">
    <property type="entry name" value="RraA/RraA-like"/>
</dbReference>
<comment type="cofactor">
    <cofactor evidence="12">
        <name>Mg(2+)</name>
        <dbReference type="ChEBI" id="CHEBI:18420"/>
    </cofactor>
</comment>
<sequence length="242" mass="27400">MNKDMRNQTIEEVKDDRKEILELYKDLRVTDVRDGMDWVGMHGYGTVHHSIKPLYRTKVVGIARTARYMPYEGPSPRVTGEEYTDWVKWYYSEVCNDPWGKEIEEGDFICMDVSGMDVGILGSNNTLDFKHKGAVGYLTNGGGIRDTDEVIMQQIPVWSKFVSQGMDQARIRFDSKDVPVAIGGVAVYPGDVIVADGDGVVVVPRKLAYKVAQYAHQELKGDKAGRRRLYEKLGWELDETVL</sequence>
<evidence type="ECO:0000256" key="6">
    <source>
        <dbReference type="ARBA" id="ARBA00012947"/>
    </source>
</evidence>
<feature type="binding site" evidence="12">
    <location>
        <position position="145"/>
    </location>
    <ligand>
        <name>substrate</name>
    </ligand>
</feature>
<comment type="catalytic activity">
    <reaction evidence="11">
        <text>oxaloacetate + H(+) = pyruvate + CO2</text>
        <dbReference type="Rhea" id="RHEA:15641"/>
        <dbReference type="ChEBI" id="CHEBI:15361"/>
        <dbReference type="ChEBI" id="CHEBI:15378"/>
        <dbReference type="ChEBI" id="CHEBI:16452"/>
        <dbReference type="ChEBI" id="CHEBI:16526"/>
        <dbReference type="EC" id="4.1.1.112"/>
    </reaction>
</comment>
<evidence type="ECO:0000256" key="3">
    <source>
        <dbReference type="ARBA" id="ARBA00008621"/>
    </source>
</evidence>
<gene>
    <name evidence="13" type="ORF">EV146_110138</name>
</gene>
<dbReference type="InterPro" id="IPR036704">
    <property type="entry name" value="RraA/RraA-like_sf"/>
</dbReference>
<evidence type="ECO:0000256" key="9">
    <source>
        <dbReference type="ARBA" id="ARBA00030169"/>
    </source>
</evidence>
<comment type="function">
    <text evidence="8">Catalyzes the aldol cleavage of 4-hydroxy-4-methyl-2-oxoglutarate (HMG) into 2 molecules of pyruvate. Also contains a secondary oxaloacetate (OAA) decarboxylase activity due to the common pyruvate enolate transition state formed following C-C bond cleavage in the retro-aldol and decarboxylation reactions.</text>
</comment>
<keyword evidence="14" id="KW-1185">Reference proteome</keyword>
<comment type="cofactor">
    <cofactor evidence="2">
        <name>a divalent metal cation</name>
        <dbReference type="ChEBI" id="CHEBI:60240"/>
    </cofactor>
</comment>
<dbReference type="GO" id="GO:0047443">
    <property type="term" value="F:4-hydroxy-4-methyl-2-oxoglutarate aldolase activity"/>
    <property type="evidence" value="ECO:0007669"/>
    <property type="project" value="UniProtKB-EC"/>
</dbReference>
<evidence type="ECO:0000256" key="4">
    <source>
        <dbReference type="ARBA" id="ARBA00011233"/>
    </source>
</evidence>
<dbReference type="Gene3D" id="3.50.30.40">
    <property type="entry name" value="Ribonuclease E inhibitor RraA/RraA-like"/>
    <property type="match status" value="1"/>
</dbReference>
<evidence type="ECO:0000256" key="2">
    <source>
        <dbReference type="ARBA" id="ARBA00001968"/>
    </source>
</evidence>
<dbReference type="PANTHER" id="PTHR33254">
    <property type="entry name" value="4-HYDROXY-4-METHYL-2-OXOGLUTARATE ALDOLASE 3-RELATED"/>
    <property type="match status" value="1"/>
</dbReference>
<dbReference type="SUPFAM" id="SSF89562">
    <property type="entry name" value="RraA-like"/>
    <property type="match status" value="1"/>
</dbReference>
<evidence type="ECO:0000256" key="11">
    <source>
        <dbReference type="ARBA" id="ARBA00047973"/>
    </source>
</evidence>
<dbReference type="PANTHER" id="PTHR33254:SF16">
    <property type="entry name" value="BLR3842 PROTEIN"/>
    <property type="match status" value="1"/>
</dbReference>
<feature type="binding site" evidence="12">
    <location>
        <position position="146"/>
    </location>
    <ligand>
        <name>Mg(2+)</name>
        <dbReference type="ChEBI" id="CHEBI:18420"/>
    </ligand>
</feature>
<comment type="subunit">
    <text evidence="4">Homotrimer.</text>
</comment>
<keyword evidence="12" id="KW-0460">Magnesium</keyword>
<evidence type="ECO:0000256" key="5">
    <source>
        <dbReference type="ARBA" id="ARBA00012213"/>
    </source>
</evidence>
<reference evidence="13 14" key="1">
    <citation type="journal article" date="2015" name="Stand. Genomic Sci.">
        <title>Genomic Encyclopedia of Bacterial and Archaeal Type Strains, Phase III: the genomes of soil and plant-associated and newly described type strains.</title>
        <authorList>
            <person name="Whitman W.B."/>
            <person name="Woyke T."/>
            <person name="Klenk H.P."/>
            <person name="Zhou Y."/>
            <person name="Lilburn T.G."/>
            <person name="Beck B.J."/>
            <person name="De Vos P."/>
            <person name="Vandamme P."/>
            <person name="Eisen J.A."/>
            <person name="Garrity G."/>
            <person name="Hugenholtz P."/>
            <person name="Kyrpides N.C."/>
        </authorList>
    </citation>
    <scope>NUCLEOTIDE SEQUENCE [LARGE SCALE GENOMIC DNA]</scope>
    <source>
        <strain evidence="13 14">CV53</strain>
    </source>
</reference>
<protein>
    <recommendedName>
        <fullName evidence="7">Putative 4-hydroxy-4-methyl-2-oxoglutarate aldolase</fullName>
        <ecNumber evidence="6">4.1.1.112</ecNumber>
        <ecNumber evidence="5">4.1.3.17</ecNumber>
    </recommendedName>
    <alternativeName>
        <fullName evidence="10">Oxaloacetate decarboxylase</fullName>
    </alternativeName>
    <alternativeName>
        <fullName evidence="9">RraA-like protein</fullName>
    </alternativeName>
</protein>
<evidence type="ECO:0000256" key="8">
    <source>
        <dbReference type="ARBA" id="ARBA00025046"/>
    </source>
</evidence>
<organism evidence="13 14">
    <name type="scientific">Mesobacillus foraminis</name>
    <dbReference type="NCBI Taxonomy" id="279826"/>
    <lineage>
        <taxon>Bacteria</taxon>
        <taxon>Bacillati</taxon>
        <taxon>Bacillota</taxon>
        <taxon>Bacilli</taxon>
        <taxon>Bacillales</taxon>
        <taxon>Bacillaceae</taxon>
        <taxon>Mesobacillus</taxon>
    </lineage>
</organism>
<dbReference type="EC" id="4.1.1.112" evidence="6"/>
<dbReference type="AlphaFoldDB" id="A0A4R2B9D3"/>